<proteinExistence type="predicted"/>
<evidence type="ECO:0000313" key="2">
    <source>
        <dbReference type="EMBL" id="CAB4565560.1"/>
    </source>
</evidence>
<dbReference type="NCBIfam" id="TIGR03619">
    <property type="entry name" value="F420_Rv2161c"/>
    <property type="match status" value="1"/>
</dbReference>
<evidence type="ECO:0000259" key="1">
    <source>
        <dbReference type="Pfam" id="PF00296"/>
    </source>
</evidence>
<dbReference type="AlphaFoldDB" id="A0A6J6DMY7"/>
<dbReference type="InterPro" id="IPR011251">
    <property type="entry name" value="Luciferase-like_dom"/>
</dbReference>
<dbReference type="PANTHER" id="PTHR43244:SF2">
    <property type="entry name" value="CONSERVED HYPOTHETICAL ALANINE AND PROLINE-RICH PROTEIN"/>
    <property type="match status" value="1"/>
</dbReference>
<gene>
    <name evidence="2" type="ORF">UFOPK1493_02065</name>
</gene>
<dbReference type="Gene3D" id="3.20.20.30">
    <property type="entry name" value="Luciferase-like domain"/>
    <property type="match status" value="1"/>
</dbReference>
<protein>
    <submittedName>
        <fullName evidence="2">Unannotated protein</fullName>
    </submittedName>
</protein>
<reference evidence="2" key="1">
    <citation type="submission" date="2020-05" db="EMBL/GenBank/DDBJ databases">
        <authorList>
            <person name="Chiriac C."/>
            <person name="Salcher M."/>
            <person name="Ghai R."/>
            <person name="Kavagutti S V."/>
        </authorList>
    </citation>
    <scope>NUCLEOTIDE SEQUENCE</scope>
</reference>
<organism evidence="2">
    <name type="scientific">freshwater metagenome</name>
    <dbReference type="NCBI Taxonomy" id="449393"/>
    <lineage>
        <taxon>unclassified sequences</taxon>
        <taxon>metagenomes</taxon>
        <taxon>ecological metagenomes</taxon>
    </lineage>
</organism>
<dbReference type="InterPro" id="IPR019921">
    <property type="entry name" value="Lucif-like_OxRdtase_Rv2161c"/>
</dbReference>
<dbReference type="EMBL" id="CAEZSR010000075">
    <property type="protein sequence ID" value="CAB4565560.1"/>
    <property type="molecule type" value="Genomic_DNA"/>
</dbReference>
<name>A0A6J6DMY7_9ZZZZ</name>
<dbReference type="GO" id="GO:0016705">
    <property type="term" value="F:oxidoreductase activity, acting on paired donors, with incorporation or reduction of molecular oxygen"/>
    <property type="evidence" value="ECO:0007669"/>
    <property type="project" value="InterPro"/>
</dbReference>
<feature type="domain" description="Luciferase-like" evidence="1">
    <location>
        <begin position="9"/>
        <end position="239"/>
    </location>
</feature>
<dbReference type="SUPFAM" id="SSF51679">
    <property type="entry name" value="Bacterial luciferase-like"/>
    <property type="match status" value="1"/>
</dbReference>
<dbReference type="PANTHER" id="PTHR43244">
    <property type="match status" value="1"/>
</dbReference>
<dbReference type="InterPro" id="IPR050564">
    <property type="entry name" value="F420-G6PD/mer"/>
</dbReference>
<sequence length="289" mass="31038">MKFGLIFVNTGMGSTPAGARQLAQNAEAAGFESLWTVEHVVVPSGYQSKYPYDKSGKMAGGLEEFDLPDPLIWLTYAGAVTERIKLGTGILILPQRNPLVVAKELATLDAFTGGRVILGTGVGWLKEEFDALGVPFADRGRRHDDYVEALRALWTGDRASLHTTYANFDKCISRPVPANGTIPVVIGGHTTKAAQRAARIGDGFFPGSGGLDELRTAFDAMRAECAAIGRDPNEVELSAGGGGRDFDELCSRVEQLAAMGVTRVLLPPQPGERLLQMAEGLKTRFDMEV</sequence>
<accession>A0A6J6DMY7</accession>
<dbReference type="InterPro" id="IPR036661">
    <property type="entry name" value="Luciferase-like_sf"/>
</dbReference>
<dbReference type="Pfam" id="PF00296">
    <property type="entry name" value="Bac_luciferase"/>
    <property type="match status" value="1"/>
</dbReference>